<dbReference type="PROSITE" id="PS50943">
    <property type="entry name" value="HTH_CROC1"/>
    <property type="match status" value="1"/>
</dbReference>
<dbReference type="EMBL" id="NEKC01000008">
    <property type="protein sequence ID" value="OTA29132.1"/>
    <property type="molecule type" value="Genomic_DNA"/>
</dbReference>
<dbReference type="InterPro" id="IPR001387">
    <property type="entry name" value="Cro/C1-type_HTH"/>
</dbReference>
<feature type="compositionally biased region" description="Polar residues" evidence="2">
    <location>
        <begin position="7"/>
        <end position="23"/>
    </location>
</feature>
<keyword evidence="3" id="KW-0812">Transmembrane</keyword>
<dbReference type="PANTHER" id="PTHR46797:SF1">
    <property type="entry name" value="METHYLPHOSPHONATE SYNTHASE"/>
    <property type="match status" value="1"/>
</dbReference>
<name>A0A1Y2SY02_9BIFI</name>
<dbReference type="SMART" id="SM00530">
    <property type="entry name" value="HTH_XRE"/>
    <property type="match status" value="1"/>
</dbReference>
<dbReference type="Gene3D" id="1.10.260.40">
    <property type="entry name" value="lambda repressor-like DNA-binding domains"/>
    <property type="match status" value="1"/>
</dbReference>
<keyword evidence="3" id="KW-0472">Membrane</keyword>
<proteinExistence type="predicted"/>
<dbReference type="InterPro" id="IPR050807">
    <property type="entry name" value="TransReg_Diox_bact_type"/>
</dbReference>
<accession>A0A1Y2SY02</accession>
<dbReference type="SUPFAM" id="SSF47413">
    <property type="entry name" value="lambda repressor-like DNA-binding domains"/>
    <property type="match status" value="1"/>
</dbReference>
<dbReference type="GO" id="GO:0005829">
    <property type="term" value="C:cytosol"/>
    <property type="evidence" value="ECO:0007669"/>
    <property type="project" value="TreeGrafter"/>
</dbReference>
<evidence type="ECO:0000313" key="5">
    <source>
        <dbReference type="EMBL" id="OTA29132.1"/>
    </source>
</evidence>
<protein>
    <recommendedName>
        <fullName evidence="4">HTH cro/C1-type domain-containing protein</fullName>
    </recommendedName>
</protein>
<organism evidence="5 6">
    <name type="scientific">Alloscardovia macacae</name>
    <dbReference type="NCBI Taxonomy" id="1160091"/>
    <lineage>
        <taxon>Bacteria</taxon>
        <taxon>Bacillati</taxon>
        <taxon>Actinomycetota</taxon>
        <taxon>Actinomycetes</taxon>
        <taxon>Bifidobacteriales</taxon>
        <taxon>Bifidobacteriaceae</taxon>
        <taxon>Alloscardovia</taxon>
    </lineage>
</organism>
<keyword evidence="3" id="KW-1133">Transmembrane helix</keyword>
<reference evidence="5 6" key="1">
    <citation type="submission" date="2017-04" db="EMBL/GenBank/DDBJ databases">
        <title>Draft genome sequences of Alloscardovia macacae UMA81211 and UMA81212 isolated from the feces of a rhesus macaque (Macaca mulatta).</title>
        <authorList>
            <person name="Albert K."/>
            <person name="Sela D.A."/>
        </authorList>
    </citation>
    <scope>NUCLEOTIDE SEQUENCE [LARGE SCALE GENOMIC DNA]</scope>
    <source>
        <strain evidence="5 6">UMA81212</strain>
    </source>
</reference>
<sequence>MRAFFSRMNSMNTTTPENASEMSEYNAPSSASAASTTPQTETAHTLSRIAQLRKERGWTQQYLASLTGLTVRTIQRMEAGENMSLETLRLLADAFGISVGELFDSVDDQPRAEDIHRLDREREEVEQRRVARERERALQSRKRSEDMRMARHLSSLVYVAAAMVCGAYYMIVGSGSMPRIWTYLGTACWILLWVGIPLIMRFVLRVWLPRKLDEKYPLSAEGAYSGDGGNAYGADE</sequence>
<dbReference type="CDD" id="cd00093">
    <property type="entry name" value="HTH_XRE"/>
    <property type="match status" value="1"/>
</dbReference>
<dbReference type="GO" id="GO:0003700">
    <property type="term" value="F:DNA-binding transcription factor activity"/>
    <property type="evidence" value="ECO:0007669"/>
    <property type="project" value="TreeGrafter"/>
</dbReference>
<evidence type="ECO:0000259" key="4">
    <source>
        <dbReference type="PROSITE" id="PS50943"/>
    </source>
</evidence>
<gene>
    <name evidence="5" type="ORF">B9T39_04425</name>
</gene>
<feature type="transmembrane region" description="Helical" evidence="3">
    <location>
        <begin position="150"/>
        <end position="171"/>
    </location>
</feature>
<comment type="caution">
    <text evidence="5">The sequence shown here is derived from an EMBL/GenBank/DDBJ whole genome shotgun (WGS) entry which is preliminary data.</text>
</comment>
<dbReference type="STRING" id="1160091.B9T39_04425"/>
<evidence type="ECO:0000256" key="2">
    <source>
        <dbReference type="SAM" id="MobiDB-lite"/>
    </source>
</evidence>
<evidence type="ECO:0000256" key="1">
    <source>
        <dbReference type="ARBA" id="ARBA00023125"/>
    </source>
</evidence>
<dbReference type="Pfam" id="PF01381">
    <property type="entry name" value="HTH_3"/>
    <property type="match status" value="1"/>
</dbReference>
<evidence type="ECO:0000256" key="3">
    <source>
        <dbReference type="SAM" id="Phobius"/>
    </source>
</evidence>
<dbReference type="GO" id="GO:0003677">
    <property type="term" value="F:DNA binding"/>
    <property type="evidence" value="ECO:0007669"/>
    <property type="project" value="UniProtKB-KW"/>
</dbReference>
<evidence type="ECO:0000313" key="6">
    <source>
        <dbReference type="Proteomes" id="UP000243540"/>
    </source>
</evidence>
<dbReference type="PANTHER" id="PTHR46797">
    <property type="entry name" value="HTH-TYPE TRANSCRIPTIONAL REGULATOR"/>
    <property type="match status" value="1"/>
</dbReference>
<feature type="region of interest" description="Disordered" evidence="2">
    <location>
        <begin position="1"/>
        <end position="45"/>
    </location>
</feature>
<dbReference type="AlphaFoldDB" id="A0A1Y2SY02"/>
<feature type="transmembrane region" description="Helical" evidence="3">
    <location>
        <begin position="183"/>
        <end position="204"/>
    </location>
</feature>
<dbReference type="Proteomes" id="UP000243540">
    <property type="component" value="Unassembled WGS sequence"/>
</dbReference>
<feature type="compositionally biased region" description="Low complexity" evidence="2">
    <location>
        <begin position="27"/>
        <end position="43"/>
    </location>
</feature>
<keyword evidence="1" id="KW-0238">DNA-binding</keyword>
<dbReference type="InterPro" id="IPR010982">
    <property type="entry name" value="Lambda_DNA-bd_dom_sf"/>
</dbReference>
<feature type="domain" description="HTH cro/C1-type" evidence="4">
    <location>
        <begin position="49"/>
        <end position="102"/>
    </location>
</feature>